<dbReference type="Proteomes" id="UP000232196">
    <property type="component" value="Unassembled WGS sequence"/>
</dbReference>
<keyword evidence="1" id="KW-0472">Membrane</keyword>
<dbReference type="AlphaFoldDB" id="A0A2M9X8S9"/>
<organism evidence="2 3">
    <name type="scientific">Leptospira hartskeerlii</name>
    <dbReference type="NCBI Taxonomy" id="2023177"/>
    <lineage>
        <taxon>Bacteria</taxon>
        <taxon>Pseudomonadati</taxon>
        <taxon>Spirochaetota</taxon>
        <taxon>Spirochaetia</taxon>
        <taxon>Leptospirales</taxon>
        <taxon>Leptospiraceae</taxon>
        <taxon>Leptospira</taxon>
    </lineage>
</organism>
<evidence type="ECO:0008006" key="4">
    <source>
        <dbReference type="Google" id="ProtNLM"/>
    </source>
</evidence>
<gene>
    <name evidence="2" type="ORF">CH357_17250</name>
</gene>
<reference evidence="2 3" key="1">
    <citation type="submission" date="2017-07" db="EMBL/GenBank/DDBJ databases">
        <title>Leptospira spp. isolated from tropical soils.</title>
        <authorList>
            <person name="Thibeaux R."/>
            <person name="Iraola G."/>
            <person name="Ferres I."/>
            <person name="Bierque E."/>
            <person name="Girault D."/>
            <person name="Soupe-Gilbert M.-E."/>
            <person name="Picardeau M."/>
            <person name="Goarant C."/>
        </authorList>
    </citation>
    <scope>NUCLEOTIDE SEQUENCE [LARGE SCALE GENOMIC DNA]</scope>
    <source>
        <strain evidence="2 3">MCA1-C-A1</strain>
    </source>
</reference>
<keyword evidence="1" id="KW-0812">Transmembrane</keyword>
<proteinExistence type="predicted"/>
<sequence>MKTYFSDLRLISSAITVAVRLLSVFVVLGLYELSIYLLPKEIEFVSEIAVLTCLVFGVFAILPIQEKISGFLKSTFVSEYLSDDPGSSRLAHRRFDSEGLIKNVFPELVRLTNSNFGKLAILKNDLVHYELYTYAHKKQRRVNTFEGINPRAALLTYILNKRSGAMIGEPDQNKIINEDFVSLRANFILPFVFREKLFGFLAVSNIPKDNVRHELGFLAGKCALAVHNQILSSQIAENKKYRKELENAGKIRKFLESPEPPMVGDIKIDLLSREPGELLEFFQSPSGDFYFVFLRLSVTNAVSVLALCYILGTLYSSRISGELKNILQIKSLVEDNLKEISWTERYDLAVGMVEKETGKISLRFVGKNFKLFDASKPDRNLASIGWENIETPGKDALFLTWNDRNIISFQHLGIQP</sequence>
<accession>A0A2M9X8S9</accession>
<feature type="transmembrane region" description="Helical" evidence="1">
    <location>
        <begin position="44"/>
        <end position="64"/>
    </location>
</feature>
<keyword evidence="3" id="KW-1185">Reference proteome</keyword>
<dbReference type="EMBL" id="NPDN01000010">
    <property type="protein sequence ID" value="PJZ24097.1"/>
    <property type="molecule type" value="Genomic_DNA"/>
</dbReference>
<name>A0A2M9X8S9_9LEPT</name>
<dbReference type="RefSeq" id="WP_100708015.1">
    <property type="nucleotide sequence ID" value="NZ_NPDL01000001.1"/>
</dbReference>
<dbReference type="OrthoDB" id="336914at2"/>
<comment type="caution">
    <text evidence="2">The sequence shown here is derived from an EMBL/GenBank/DDBJ whole genome shotgun (WGS) entry which is preliminary data.</text>
</comment>
<keyword evidence="1" id="KW-1133">Transmembrane helix</keyword>
<feature type="transmembrane region" description="Helical" evidence="1">
    <location>
        <begin position="12"/>
        <end position="38"/>
    </location>
</feature>
<evidence type="ECO:0000256" key="1">
    <source>
        <dbReference type="SAM" id="Phobius"/>
    </source>
</evidence>
<protein>
    <recommendedName>
        <fullName evidence="4">GAF domain-containing protein</fullName>
    </recommendedName>
</protein>
<evidence type="ECO:0000313" key="2">
    <source>
        <dbReference type="EMBL" id="PJZ24097.1"/>
    </source>
</evidence>
<evidence type="ECO:0000313" key="3">
    <source>
        <dbReference type="Proteomes" id="UP000232196"/>
    </source>
</evidence>